<organism evidence="13 14">
    <name type="scientific">Teichococcus aestuarii</name>
    <dbReference type="NCBI Taxonomy" id="568898"/>
    <lineage>
        <taxon>Bacteria</taxon>
        <taxon>Pseudomonadati</taxon>
        <taxon>Pseudomonadota</taxon>
        <taxon>Alphaproteobacteria</taxon>
        <taxon>Acetobacterales</taxon>
        <taxon>Roseomonadaceae</taxon>
        <taxon>Roseomonas</taxon>
    </lineage>
</organism>
<evidence type="ECO:0000313" key="14">
    <source>
        <dbReference type="Proteomes" id="UP000245048"/>
    </source>
</evidence>
<evidence type="ECO:0000256" key="8">
    <source>
        <dbReference type="ARBA" id="ARBA00023133"/>
    </source>
</evidence>
<dbReference type="Proteomes" id="UP000245048">
    <property type="component" value="Unassembled WGS sequence"/>
</dbReference>
<evidence type="ECO:0000256" key="1">
    <source>
        <dbReference type="ARBA" id="ARBA00001970"/>
    </source>
</evidence>
<dbReference type="InterPro" id="IPR023754">
    <property type="entry name" value="HemeA_Synthase_type2"/>
</dbReference>
<protein>
    <recommendedName>
        <fullName evidence="12">Heme A synthase</fullName>
        <shortName evidence="12">HAS</shortName>
        <ecNumber evidence="12">1.17.99.9</ecNumber>
    </recommendedName>
    <alternativeName>
        <fullName evidence="12">Cytochrome aa3-controlling protein</fullName>
    </alternativeName>
</protein>
<feature type="transmembrane region" description="Helical" evidence="12">
    <location>
        <begin position="20"/>
        <end position="40"/>
    </location>
</feature>
<dbReference type="EC" id="1.17.99.9" evidence="12"/>
<keyword evidence="12" id="KW-1003">Cell membrane</keyword>
<feature type="transmembrane region" description="Helical" evidence="12">
    <location>
        <begin position="104"/>
        <end position="122"/>
    </location>
</feature>
<feature type="transmembrane region" description="Helical" evidence="12">
    <location>
        <begin position="211"/>
        <end position="231"/>
    </location>
</feature>
<evidence type="ECO:0000256" key="3">
    <source>
        <dbReference type="ARBA" id="ARBA00022692"/>
    </source>
</evidence>
<feature type="transmembrane region" description="Helical" evidence="12">
    <location>
        <begin position="328"/>
        <end position="348"/>
    </location>
</feature>
<feature type="transmembrane region" description="Helical" evidence="12">
    <location>
        <begin position="168"/>
        <end position="190"/>
    </location>
</feature>
<keyword evidence="14" id="KW-1185">Reference proteome</keyword>
<evidence type="ECO:0000256" key="2">
    <source>
        <dbReference type="ARBA" id="ARBA00004141"/>
    </source>
</evidence>
<keyword evidence="4 12" id="KW-0479">Metal-binding</keyword>
<dbReference type="GO" id="GO:0006784">
    <property type="term" value="P:heme A biosynthetic process"/>
    <property type="evidence" value="ECO:0007669"/>
    <property type="project" value="UniProtKB-UniRule"/>
</dbReference>
<comment type="pathway">
    <text evidence="10 12">Porphyrin-containing compound metabolism; heme A biosynthesis; heme A from heme O: step 1/1.</text>
</comment>
<feature type="transmembrane region" description="Helical" evidence="12">
    <location>
        <begin position="134"/>
        <end position="156"/>
    </location>
</feature>
<dbReference type="GO" id="GO:0016653">
    <property type="term" value="F:oxidoreductase activity, acting on NAD(P)H, heme protein as acceptor"/>
    <property type="evidence" value="ECO:0007669"/>
    <property type="project" value="TreeGrafter"/>
</dbReference>
<dbReference type="OrthoDB" id="9793156at2"/>
<dbReference type="HAMAP" id="MF_01665">
    <property type="entry name" value="HemeA_synth_type2"/>
    <property type="match status" value="1"/>
</dbReference>
<comment type="subcellular location">
    <subcellularLocation>
        <location evidence="12">Cell membrane</location>
        <topology evidence="12">Multi-pass membrane protein</topology>
    </subcellularLocation>
    <subcellularLocation>
        <location evidence="2">Membrane</location>
        <topology evidence="2">Multi-pass membrane protein</topology>
    </subcellularLocation>
</comment>
<evidence type="ECO:0000256" key="6">
    <source>
        <dbReference type="ARBA" id="ARBA00023002"/>
    </source>
</evidence>
<evidence type="ECO:0000313" key="13">
    <source>
        <dbReference type="EMBL" id="PWC29950.1"/>
    </source>
</evidence>
<dbReference type="Pfam" id="PF02628">
    <property type="entry name" value="COX15-CtaA"/>
    <property type="match status" value="1"/>
</dbReference>
<evidence type="ECO:0000256" key="4">
    <source>
        <dbReference type="ARBA" id="ARBA00022723"/>
    </source>
</evidence>
<feature type="transmembrane region" description="Helical" evidence="12">
    <location>
        <begin position="271"/>
        <end position="288"/>
    </location>
</feature>
<accession>A0A2U1V7S4</accession>
<dbReference type="UniPathway" id="UPA00269">
    <property type="reaction ID" value="UER00713"/>
</dbReference>
<comment type="subunit">
    <text evidence="12">Interacts with CtaB.</text>
</comment>
<dbReference type="EMBL" id="PDOA01000002">
    <property type="protein sequence ID" value="PWC29950.1"/>
    <property type="molecule type" value="Genomic_DNA"/>
</dbReference>
<reference evidence="14" key="1">
    <citation type="submission" date="2017-10" db="EMBL/GenBank/DDBJ databases">
        <authorList>
            <person name="Toshchakov S.V."/>
            <person name="Goeva M.A."/>
        </authorList>
    </citation>
    <scope>NUCLEOTIDE SEQUENCE [LARGE SCALE GENOMIC DNA]</scope>
    <source>
        <strain evidence="14">JR1/69-1-13</strain>
    </source>
</reference>
<comment type="cofactor">
    <cofactor evidence="1 12">
        <name>heme b</name>
        <dbReference type="ChEBI" id="CHEBI:60344"/>
    </cofactor>
</comment>
<dbReference type="GO" id="GO:0046872">
    <property type="term" value="F:metal ion binding"/>
    <property type="evidence" value="ECO:0007669"/>
    <property type="project" value="UniProtKB-KW"/>
</dbReference>
<dbReference type="PANTHER" id="PTHR23289">
    <property type="entry name" value="CYTOCHROME C OXIDASE ASSEMBLY PROTEIN COX15"/>
    <property type="match status" value="1"/>
</dbReference>
<gene>
    <name evidence="12" type="primary">ctaA</name>
    <name evidence="13" type="ORF">CR165_03500</name>
</gene>
<dbReference type="PANTHER" id="PTHR23289:SF2">
    <property type="entry name" value="CYTOCHROME C OXIDASE ASSEMBLY PROTEIN COX15 HOMOLOG"/>
    <property type="match status" value="1"/>
</dbReference>
<dbReference type="InterPro" id="IPR003780">
    <property type="entry name" value="COX15/CtaA_fam"/>
</dbReference>
<evidence type="ECO:0000256" key="11">
    <source>
        <dbReference type="ARBA" id="ARBA00048044"/>
    </source>
</evidence>
<dbReference type="GO" id="GO:0120547">
    <property type="term" value="F:heme A synthase activity"/>
    <property type="evidence" value="ECO:0007669"/>
    <property type="project" value="UniProtKB-EC"/>
</dbReference>
<keyword evidence="6 12" id="KW-0560">Oxidoreductase</keyword>
<comment type="function">
    <text evidence="12">Catalyzes the conversion of heme O to heme A by two successive hydroxylations of the methyl group at C8. The first hydroxylation forms heme I, the second hydroxylation results in an unstable dihydroxymethyl group, which spontaneously dehydrates, resulting in the formyl group of heme A.</text>
</comment>
<name>A0A2U1V7S4_9PROT</name>
<feature type="transmembrane region" description="Helical" evidence="12">
    <location>
        <begin position="300"/>
        <end position="322"/>
    </location>
</feature>
<keyword evidence="7 12" id="KW-0408">Iron</keyword>
<keyword evidence="5 12" id="KW-1133">Transmembrane helix</keyword>
<evidence type="ECO:0000256" key="10">
    <source>
        <dbReference type="ARBA" id="ARBA00044501"/>
    </source>
</evidence>
<keyword evidence="8 12" id="KW-0350">Heme biosynthesis</keyword>
<evidence type="ECO:0000256" key="12">
    <source>
        <dbReference type="HAMAP-Rule" id="MF_01665"/>
    </source>
</evidence>
<comment type="catalytic activity">
    <reaction evidence="11">
        <text>Fe(II)-heme o + 2 A + H2O = Fe(II)-heme a + 2 AH2</text>
        <dbReference type="Rhea" id="RHEA:63388"/>
        <dbReference type="ChEBI" id="CHEBI:13193"/>
        <dbReference type="ChEBI" id="CHEBI:15377"/>
        <dbReference type="ChEBI" id="CHEBI:17499"/>
        <dbReference type="ChEBI" id="CHEBI:60530"/>
        <dbReference type="ChEBI" id="CHEBI:61715"/>
        <dbReference type="EC" id="1.17.99.9"/>
    </reaction>
    <physiologicalReaction direction="left-to-right" evidence="11">
        <dbReference type="Rhea" id="RHEA:63389"/>
    </physiologicalReaction>
</comment>
<feature type="binding site" description="axial binding residue" evidence="12">
    <location>
        <position position="269"/>
    </location>
    <ligand>
        <name>heme</name>
        <dbReference type="ChEBI" id="CHEBI:30413"/>
    </ligand>
    <ligandPart>
        <name>Fe</name>
        <dbReference type="ChEBI" id="CHEBI:18248"/>
    </ligandPart>
</feature>
<evidence type="ECO:0000256" key="9">
    <source>
        <dbReference type="ARBA" id="ARBA00023136"/>
    </source>
</evidence>
<evidence type="ECO:0000256" key="5">
    <source>
        <dbReference type="ARBA" id="ARBA00022989"/>
    </source>
</evidence>
<comment type="caution">
    <text evidence="13">The sequence shown here is derived from an EMBL/GenBank/DDBJ whole genome shotgun (WGS) entry which is preliminary data.</text>
</comment>
<proteinExistence type="inferred from homology"/>
<dbReference type="GO" id="GO:0005886">
    <property type="term" value="C:plasma membrane"/>
    <property type="evidence" value="ECO:0007669"/>
    <property type="project" value="UniProtKB-SubCell"/>
</dbReference>
<keyword evidence="3 12" id="KW-0812">Transmembrane</keyword>
<evidence type="ECO:0000256" key="7">
    <source>
        <dbReference type="ARBA" id="ARBA00023004"/>
    </source>
</evidence>
<comment type="similarity">
    <text evidence="12">Belongs to the COX15/CtaA family. Type 2 subfamily.</text>
</comment>
<dbReference type="RefSeq" id="WP_109515585.1">
    <property type="nucleotide sequence ID" value="NZ_PDOA01000002.1"/>
</dbReference>
<dbReference type="AlphaFoldDB" id="A0A2U1V7S4"/>
<feature type="binding site" description="axial binding residue" evidence="12">
    <location>
        <position position="330"/>
    </location>
    <ligand>
        <name>heme</name>
        <dbReference type="ChEBI" id="CHEBI:30413"/>
    </ligand>
    <ligandPart>
        <name>Fe</name>
        <dbReference type="ChEBI" id="CHEBI:18248"/>
    </ligandPart>
</feature>
<sequence length="356" mass="38382">MPFDPHPPHSARQDSRRAIAGWLLGVAGLIWAMVALGGATRLTGSGLSIMEWAPLSGALPPLSEAEWQRLYDLYRTIPQYELVNRGFGIEGFKQIFWLEWAHRLWGRMIGLAFLLPLLWFWVRGRIPAGLKPRLLLLFALGGLQGAVGWFMVASGFEADRTAVSPYRLVLHLGLALVLYGMVLWTALGLLRPERTGPRQPAGLRRLVHATAGLVVLAMLAGGFVAGLRAGLTYNTFPLMDGQLIPEGYAQLSPFWHNLTTNIAAVQFNHRLLATLAGVAALAAAAWGARALPAGFARSAVLALGGVVALQYVLGVATLVMVVPVWLGTLHQTVAVGVLTAALVALHALRPPRMAAR</sequence>
<keyword evidence="9 12" id="KW-0472">Membrane</keyword>